<dbReference type="EMBL" id="CAJFCW020000002">
    <property type="protein sequence ID" value="CAG9090467.1"/>
    <property type="molecule type" value="Genomic_DNA"/>
</dbReference>
<dbReference type="Pfam" id="PF00201">
    <property type="entry name" value="UDPGT"/>
    <property type="match status" value="2"/>
</dbReference>
<keyword evidence="6" id="KW-0472">Membrane</keyword>
<dbReference type="PANTHER" id="PTHR48043">
    <property type="entry name" value="EG:EG0003.4 PROTEIN-RELATED"/>
    <property type="match status" value="1"/>
</dbReference>
<comment type="similarity">
    <text evidence="1">Belongs to the UDP-glycosyltransferase family.</text>
</comment>
<keyword evidence="6" id="KW-0812">Transmembrane</keyword>
<dbReference type="PANTHER" id="PTHR48043:SF34">
    <property type="entry name" value="UDP-GLUCURONOSYLTRANSFERASE UGT-55-RELATED"/>
    <property type="match status" value="1"/>
</dbReference>
<dbReference type="AlphaFoldDB" id="A0A811K2C8"/>
<dbReference type="InterPro" id="IPR050271">
    <property type="entry name" value="UDP-glycosyltransferase"/>
</dbReference>
<comment type="catalytic activity">
    <reaction evidence="5">
        <text>glucuronate acceptor + UDP-alpha-D-glucuronate = acceptor beta-D-glucuronoside + UDP + H(+)</text>
        <dbReference type="Rhea" id="RHEA:21032"/>
        <dbReference type="ChEBI" id="CHEBI:15378"/>
        <dbReference type="ChEBI" id="CHEBI:58052"/>
        <dbReference type="ChEBI" id="CHEBI:58223"/>
        <dbReference type="ChEBI" id="CHEBI:132367"/>
        <dbReference type="ChEBI" id="CHEBI:132368"/>
        <dbReference type="EC" id="2.4.1.17"/>
    </reaction>
</comment>
<dbReference type="EMBL" id="CAJFDH010000002">
    <property type="protein sequence ID" value="CAD5209965.1"/>
    <property type="molecule type" value="Genomic_DNA"/>
</dbReference>
<accession>A0A811K2C8</accession>
<comment type="caution">
    <text evidence="7">The sequence shown here is derived from an EMBL/GenBank/DDBJ whole genome shotgun (WGS) entry which is preliminary data.</text>
</comment>
<protein>
    <recommendedName>
        <fullName evidence="2">glucuronosyltransferase</fullName>
        <ecNumber evidence="2">2.4.1.17</ecNumber>
    </recommendedName>
</protein>
<sequence length="453" mass="50476">MFNPKIGGSHVLLMGKIADELAEKGHEVVVVQLILNENITFSGHSNSNVKLIEVPVTPTMVQFYNNMNSVWTKVYSSDHLSKVGKVFRDSCKDLYNNDDVIHDLKNQKFDLAIAEWINVCGLGLFKYIGILKWITVFGTAINPQFLSTFGLPASSFIPGLFEGDTGRLLSSRLKRAANFLYDEHVVYKGLAGTTSEAYRIFDEKLGYKLKTTMNYNFLILLFFCFVGHGFGFNILVNNPQFGGSHSLFMNKLALILADQGHNIVMIQSLLDENPDAPISHKNIEIVKAEVSVSMMSAIKHNIGDVWTKKKDSTDFARTGRVFHAACVDLYNNKTLMTTLKSKNFDLGLTEWIDSCGYGFFKHLGIERYISASGPTLPAELMGTLGVPSAISFVPGILSGQAERSFWGRAKDIFGYLMVDWVVIPSLQDKPAEAYQVFGGSWSFRVSYNCSRKG</sequence>
<reference evidence="7" key="1">
    <citation type="submission" date="2020-09" db="EMBL/GenBank/DDBJ databases">
        <authorList>
            <person name="Kikuchi T."/>
        </authorList>
    </citation>
    <scope>NUCLEOTIDE SEQUENCE</scope>
    <source>
        <strain evidence="7">SH1</strain>
    </source>
</reference>
<dbReference type="Proteomes" id="UP000614601">
    <property type="component" value="Unassembled WGS sequence"/>
</dbReference>
<evidence type="ECO:0000256" key="3">
    <source>
        <dbReference type="ARBA" id="ARBA00022676"/>
    </source>
</evidence>
<keyword evidence="4" id="KW-0808">Transferase</keyword>
<keyword evidence="6" id="KW-1133">Transmembrane helix</keyword>
<evidence type="ECO:0000256" key="5">
    <source>
        <dbReference type="ARBA" id="ARBA00047475"/>
    </source>
</evidence>
<evidence type="ECO:0000313" key="7">
    <source>
        <dbReference type="EMBL" id="CAD5209965.1"/>
    </source>
</evidence>
<dbReference type="Proteomes" id="UP000783686">
    <property type="component" value="Unassembled WGS sequence"/>
</dbReference>
<dbReference type="InterPro" id="IPR002213">
    <property type="entry name" value="UDP_glucos_trans"/>
</dbReference>
<evidence type="ECO:0000256" key="2">
    <source>
        <dbReference type="ARBA" id="ARBA00012544"/>
    </source>
</evidence>
<dbReference type="OrthoDB" id="5865374at2759"/>
<feature type="transmembrane region" description="Helical" evidence="6">
    <location>
        <begin position="217"/>
        <end position="236"/>
    </location>
</feature>
<evidence type="ECO:0000313" key="8">
    <source>
        <dbReference type="Proteomes" id="UP000614601"/>
    </source>
</evidence>
<keyword evidence="3" id="KW-0328">Glycosyltransferase</keyword>
<organism evidence="7 8">
    <name type="scientific">Bursaphelenchus okinawaensis</name>
    <dbReference type="NCBI Taxonomy" id="465554"/>
    <lineage>
        <taxon>Eukaryota</taxon>
        <taxon>Metazoa</taxon>
        <taxon>Ecdysozoa</taxon>
        <taxon>Nematoda</taxon>
        <taxon>Chromadorea</taxon>
        <taxon>Rhabditida</taxon>
        <taxon>Tylenchina</taxon>
        <taxon>Tylenchomorpha</taxon>
        <taxon>Aphelenchoidea</taxon>
        <taxon>Aphelenchoididae</taxon>
        <taxon>Bursaphelenchus</taxon>
    </lineage>
</organism>
<dbReference type="SUPFAM" id="SSF53756">
    <property type="entry name" value="UDP-Glycosyltransferase/glycogen phosphorylase"/>
    <property type="match status" value="2"/>
</dbReference>
<dbReference type="GO" id="GO:0015020">
    <property type="term" value="F:glucuronosyltransferase activity"/>
    <property type="evidence" value="ECO:0007669"/>
    <property type="project" value="UniProtKB-EC"/>
</dbReference>
<evidence type="ECO:0000256" key="4">
    <source>
        <dbReference type="ARBA" id="ARBA00022679"/>
    </source>
</evidence>
<gene>
    <name evidence="7" type="ORF">BOKJ2_LOCUS2951</name>
</gene>
<evidence type="ECO:0000256" key="1">
    <source>
        <dbReference type="ARBA" id="ARBA00009995"/>
    </source>
</evidence>
<name>A0A811K2C8_9BILA</name>
<evidence type="ECO:0000256" key="6">
    <source>
        <dbReference type="SAM" id="Phobius"/>
    </source>
</evidence>
<dbReference type="EC" id="2.4.1.17" evidence="2"/>
<keyword evidence="8" id="KW-1185">Reference proteome</keyword>
<proteinExistence type="inferred from homology"/>